<evidence type="ECO:0000256" key="1">
    <source>
        <dbReference type="SAM" id="MobiDB-lite"/>
    </source>
</evidence>
<feature type="region of interest" description="Disordered" evidence="1">
    <location>
        <begin position="73"/>
        <end position="94"/>
    </location>
</feature>
<accession>A0ABW2KR49</accession>
<comment type="caution">
    <text evidence="3">The sequence shown here is derived from an EMBL/GenBank/DDBJ whole genome shotgun (WGS) entry which is preliminary data.</text>
</comment>
<dbReference type="EMBL" id="JBHTCM010000005">
    <property type="protein sequence ID" value="MFC7332467.1"/>
    <property type="molecule type" value="Genomic_DNA"/>
</dbReference>
<dbReference type="Gene3D" id="1.10.260.40">
    <property type="entry name" value="lambda repressor-like DNA-binding domains"/>
    <property type="match status" value="1"/>
</dbReference>
<gene>
    <name evidence="3" type="ORF">ACFQPS_04780</name>
</gene>
<dbReference type="CDD" id="cd00093">
    <property type="entry name" value="HTH_XRE"/>
    <property type="match status" value="1"/>
</dbReference>
<dbReference type="SMART" id="SM00530">
    <property type="entry name" value="HTH_XRE"/>
    <property type="match status" value="1"/>
</dbReference>
<evidence type="ECO:0000313" key="4">
    <source>
        <dbReference type="Proteomes" id="UP001596456"/>
    </source>
</evidence>
<name>A0ABW2KR49_9PROT</name>
<dbReference type="Pfam" id="PF13560">
    <property type="entry name" value="HTH_31"/>
    <property type="match status" value="1"/>
</dbReference>
<dbReference type="InterPro" id="IPR001387">
    <property type="entry name" value="Cro/C1-type_HTH"/>
</dbReference>
<feature type="domain" description="HTH cro/C1-type" evidence="2">
    <location>
        <begin position="12"/>
        <end position="67"/>
    </location>
</feature>
<dbReference type="SUPFAM" id="SSF47413">
    <property type="entry name" value="lambda repressor-like DNA-binding domains"/>
    <property type="match status" value="1"/>
</dbReference>
<evidence type="ECO:0000313" key="3">
    <source>
        <dbReference type="EMBL" id="MFC7332467.1"/>
    </source>
</evidence>
<feature type="compositionally biased region" description="Gly residues" evidence="1">
    <location>
        <begin position="73"/>
        <end position="83"/>
    </location>
</feature>
<dbReference type="Proteomes" id="UP001596456">
    <property type="component" value="Unassembled WGS sequence"/>
</dbReference>
<dbReference type="InterPro" id="IPR010982">
    <property type="entry name" value="Lambda_DNA-bd_dom_sf"/>
</dbReference>
<sequence length="105" mass="11008">MRVLTPKDLGTAVGRRRRALGLSQRTLAEKAGVSRDWLIGLEQGRPRAELGLVLRTLAALDLALRLDAGDGAGDGAGDAGADGGPPAAADIDLDMVLERARRREP</sequence>
<dbReference type="RefSeq" id="WP_377356887.1">
    <property type="nucleotide sequence ID" value="NZ_JBHTCM010000005.1"/>
</dbReference>
<evidence type="ECO:0000259" key="2">
    <source>
        <dbReference type="SMART" id="SM00530"/>
    </source>
</evidence>
<reference evidence="4" key="1">
    <citation type="journal article" date="2019" name="Int. J. Syst. Evol. Microbiol.">
        <title>The Global Catalogue of Microorganisms (GCM) 10K type strain sequencing project: providing services to taxonomists for standard genome sequencing and annotation.</title>
        <authorList>
            <consortium name="The Broad Institute Genomics Platform"/>
            <consortium name="The Broad Institute Genome Sequencing Center for Infectious Disease"/>
            <person name="Wu L."/>
            <person name="Ma J."/>
        </authorList>
    </citation>
    <scope>NUCLEOTIDE SEQUENCE [LARGE SCALE GENOMIC DNA]</scope>
    <source>
        <strain evidence="4">CGMCC 1.16275</strain>
    </source>
</reference>
<keyword evidence="4" id="KW-1185">Reference proteome</keyword>
<protein>
    <submittedName>
        <fullName evidence="3">Helix-turn-helix domain-containing protein</fullName>
    </submittedName>
</protein>
<organism evidence="3 4">
    <name type="scientific">Rhodocista pekingensis</name>
    <dbReference type="NCBI Taxonomy" id="201185"/>
    <lineage>
        <taxon>Bacteria</taxon>
        <taxon>Pseudomonadati</taxon>
        <taxon>Pseudomonadota</taxon>
        <taxon>Alphaproteobacteria</taxon>
        <taxon>Rhodospirillales</taxon>
        <taxon>Azospirillaceae</taxon>
        <taxon>Rhodocista</taxon>
    </lineage>
</organism>
<proteinExistence type="predicted"/>